<name>A0A7D4CDE1_9SPHN</name>
<dbReference type="KEGG" id="emv:HQR01_09455"/>
<dbReference type="AlphaFoldDB" id="A0A7D4CDE1"/>
<dbReference type="Proteomes" id="UP000504693">
    <property type="component" value="Chromosome"/>
</dbReference>
<reference evidence="2 3" key="1">
    <citation type="submission" date="2020-05" db="EMBL/GenBank/DDBJ databases">
        <title>Erythrobacter mangrovi sp. nov., isolated from rhizosphere soil of mangrove plant (Kandelia candel).</title>
        <authorList>
            <person name="Ye Y.H."/>
        </authorList>
    </citation>
    <scope>NUCLEOTIDE SEQUENCE [LARGE SCALE GENOMIC DNA]</scope>
    <source>
        <strain evidence="2 3">EB310</strain>
    </source>
</reference>
<evidence type="ECO:0000313" key="2">
    <source>
        <dbReference type="EMBL" id="QKG71569.1"/>
    </source>
</evidence>
<gene>
    <name evidence="2" type="ORF">HQR01_09455</name>
</gene>
<keyword evidence="1" id="KW-1133">Transmembrane helix</keyword>
<protein>
    <submittedName>
        <fullName evidence="2">Uncharacterized protein</fullName>
    </submittedName>
</protein>
<feature type="transmembrane region" description="Helical" evidence="1">
    <location>
        <begin position="7"/>
        <end position="25"/>
    </location>
</feature>
<evidence type="ECO:0000256" key="1">
    <source>
        <dbReference type="SAM" id="Phobius"/>
    </source>
</evidence>
<accession>A0A7D4CDE1</accession>
<organism evidence="2 3">
    <name type="scientific">Erythrobacter mangrovi</name>
    <dbReference type="NCBI Taxonomy" id="2739433"/>
    <lineage>
        <taxon>Bacteria</taxon>
        <taxon>Pseudomonadati</taxon>
        <taxon>Pseudomonadota</taxon>
        <taxon>Alphaproteobacteria</taxon>
        <taxon>Sphingomonadales</taxon>
        <taxon>Erythrobacteraceae</taxon>
        <taxon>Erythrobacter/Porphyrobacter group</taxon>
        <taxon>Erythrobacter</taxon>
    </lineage>
</organism>
<keyword evidence="3" id="KW-1185">Reference proteome</keyword>
<dbReference type="EMBL" id="CP053921">
    <property type="protein sequence ID" value="QKG71569.1"/>
    <property type="molecule type" value="Genomic_DNA"/>
</dbReference>
<keyword evidence="1" id="KW-0472">Membrane</keyword>
<proteinExistence type="predicted"/>
<dbReference type="RefSeq" id="WP_173214618.1">
    <property type="nucleotide sequence ID" value="NZ_CP053921.1"/>
</dbReference>
<evidence type="ECO:0000313" key="3">
    <source>
        <dbReference type="Proteomes" id="UP000504693"/>
    </source>
</evidence>
<sequence>MKTWQKVLIGAVVAAIAIVALIFWATGGIARTADDFFSAAKAGDMDSAYALTSQQLQEGTSQEELGRFLHASKLDQVIETSWSSRSIQADTGTLEGTATTGTGAKIPLRLEFVKEGGEWRIILLKKTVAGIEDSNSAVSLPPLPDEQRRMVLQDTRRLIEALIDNNPEHFLKGWPEEATVENLGEGFSTLRPFADRMVALAQQEPKISAAAMGKDGVLLLEGTYRVAGDLAIMRLEYMKFDGAWKIVSYNYKISADPDTDPGETEE</sequence>
<keyword evidence="1" id="KW-0812">Transmembrane</keyword>